<evidence type="ECO:0000256" key="2">
    <source>
        <dbReference type="ARBA" id="ARBA00034247"/>
    </source>
</evidence>
<sequence length="386" mass="41216">MTATVGLNIVIAVALGLMALLCAIASLSLRRNVPLAWLAGGLAVGTMQTLIVTYAQGSVLEFISAMAMAPLGFWLANNAIHSLMAEKRWRRQFGVAFGGLCAVAIVLFAVGAPFFYQVLFVQMACTLAMLDAAMRIVSGVKWRLLDASLLISVIVLALLRAARIPLLIWYFGPELTFPEFNGSSLELALLAGESLLTLGIITLVIAAIIAETIATFRHQSERDGLTGLLNRRAFDILAGTPALEGGVVIFCDIDHFKQINDRFGHQAGDDVICSLAGIIGKTGYPAGRIGGEEFAILVPDGSLREGLDLAEMFRARFKDTTHAALDDDTRVSASFGVAAFTGDATPQTAFAAADRALYKAKRNGRNRVEAEHPPATPDAQTPRQVA</sequence>
<feature type="transmembrane region" description="Helical" evidence="4">
    <location>
        <begin position="92"/>
        <end position="112"/>
    </location>
</feature>
<gene>
    <name evidence="6" type="ORF">NF348_15460</name>
</gene>
<protein>
    <recommendedName>
        <fullName evidence="1">diguanylate cyclase</fullName>
        <ecNumber evidence="1">2.7.7.65</ecNumber>
    </recommendedName>
</protein>
<keyword evidence="4" id="KW-0812">Transmembrane</keyword>
<dbReference type="InterPro" id="IPR029787">
    <property type="entry name" value="Nucleotide_cyclase"/>
</dbReference>
<evidence type="ECO:0000313" key="6">
    <source>
        <dbReference type="EMBL" id="MCP8888511.1"/>
    </source>
</evidence>
<comment type="catalytic activity">
    <reaction evidence="2">
        <text>2 GTP = 3',3'-c-di-GMP + 2 diphosphate</text>
        <dbReference type="Rhea" id="RHEA:24898"/>
        <dbReference type="ChEBI" id="CHEBI:33019"/>
        <dbReference type="ChEBI" id="CHEBI:37565"/>
        <dbReference type="ChEBI" id="CHEBI:58805"/>
        <dbReference type="EC" id="2.7.7.65"/>
    </reaction>
</comment>
<dbReference type="InterPro" id="IPR050469">
    <property type="entry name" value="Diguanylate_Cyclase"/>
</dbReference>
<dbReference type="AlphaFoldDB" id="A0A9Q4ARR1"/>
<feature type="domain" description="GGDEF" evidence="5">
    <location>
        <begin position="244"/>
        <end position="373"/>
    </location>
</feature>
<dbReference type="GO" id="GO:0052621">
    <property type="term" value="F:diguanylate cyclase activity"/>
    <property type="evidence" value="ECO:0007669"/>
    <property type="project" value="UniProtKB-EC"/>
</dbReference>
<evidence type="ECO:0000313" key="7">
    <source>
        <dbReference type="Proteomes" id="UP001060275"/>
    </source>
</evidence>
<feature type="transmembrane region" description="Helical" evidence="4">
    <location>
        <begin position="35"/>
        <end position="56"/>
    </location>
</feature>
<dbReference type="PANTHER" id="PTHR45138">
    <property type="entry name" value="REGULATORY COMPONENTS OF SENSORY TRANSDUCTION SYSTEM"/>
    <property type="match status" value="1"/>
</dbReference>
<dbReference type="InterPro" id="IPR043128">
    <property type="entry name" value="Rev_trsase/Diguanyl_cyclase"/>
</dbReference>
<dbReference type="Gene3D" id="3.30.70.270">
    <property type="match status" value="1"/>
</dbReference>
<dbReference type="SMART" id="SM00267">
    <property type="entry name" value="GGDEF"/>
    <property type="match status" value="1"/>
</dbReference>
<evidence type="ECO:0000259" key="5">
    <source>
        <dbReference type="PROSITE" id="PS50887"/>
    </source>
</evidence>
<feature type="transmembrane region" description="Helical" evidence="4">
    <location>
        <begin position="6"/>
        <end position="28"/>
    </location>
</feature>
<keyword evidence="4" id="KW-0472">Membrane</keyword>
<feature type="transmembrane region" description="Helical" evidence="4">
    <location>
        <begin position="118"/>
        <end position="137"/>
    </location>
</feature>
<dbReference type="GO" id="GO:1902201">
    <property type="term" value="P:negative regulation of bacterial-type flagellum-dependent cell motility"/>
    <property type="evidence" value="ECO:0007669"/>
    <property type="project" value="TreeGrafter"/>
</dbReference>
<evidence type="ECO:0000256" key="3">
    <source>
        <dbReference type="SAM" id="MobiDB-lite"/>
    </source>
</evidence>
<dbReference type="EC" id="2.7.7.65" evidence="1"/>
<dbReference type="PANTHER" id="PTHR45138:SF9">
    <property type="entry name" value="DIGUANYLATE CYCLASE DGCM-RELATED"/>
    <property type="match status" value="1"/>
</dbReference>
<dbReference type="InterPro" id="IPR000160">
    <property type="entry name" value="GGDEF_dom"/>
</dbReference>
<dbReference type="PROSITE" id="PS50887">
    <property type="entry name" value="GGDEF"/>
    <property type="match status" value="1"/>
</dbReference>
<feature type="transmembrane region" description="Helical" evidence="4">
    <location>
        <begin position="149"/>
        <end position="172"/>
    </location>
</feature>
<comment type="caution">
    <text evidence="6">The sequence shown here is derived from an EMBL/GenBank/DDBJ whole genome shotgun (WGS) entry which is preliminary data.</text>
</comment>
<feature type="region of interest" description="Disordered" evidence="3">
    <location>
        <begin position="362"/>
        <end position="386"/>
    </location>
</feature>
<dbReference type="Pfam" id="PF00990">
    <property type="entry name" value="GGDEF"/>
    <property type="match status" value="1"/>
</dbReference>
<reference evidence="6" key="1">
    <citation type="submission" date="2022-06" db="EMBL/GenBank/DDBJ databases">
        <title>Devosia sp. XJ19-45 genome assembly.</title>
        <authorList>
            <person name="Li B."/>
            <person name="Cai M."/>
            <person name="Nie G."/>
            <person name="Li W."/>
        </authorList>
    </citation>
    <scope>NUCLEOTIDE SEQUENCE</scope>
    <source>
        <strain evidence="6">XJ19-45</strain>
    </source>
</reference>
<accession>A0A9Q4ARR1</accession>
<dbReference type="CDD" id="cd01949">
    <property type="entry name" value="GGDEF"/>
    <property type="match status" value="1"/>
</dbReference>
<name>A0A9Q4ARR1_9HYPH</name>
<dbReference type="GO" id="GO:0043709">
    <property type="term" value="P:cell adhesion involved in single-species biofilm formation"/>
    <property type="evidence" value="ECO:0007669"/>
    <property type="project" value="TreeGrafter"/>
</dbReference>
<dbReference type="NCBIfam" id="TIGR00254">
    <property type="entry name" value="GGDEF"/>
    <property type="match status" value="1"/>
</dbReference>
<feature type="transmembrane region" description="Helical" evidence="4">
    <location>
        <begin position="62"/>
        <end position="80"/>
    </location>
</feature>
<dbReference type="RefSeq" id="WP_254675667.1">
    <property type="nucleotide sequence ID" value="NZ_JAMWDU010000006.1"/>
</dbReference>
<proteinExistence type="predicted"/>
<feature type="transmembrane region" description="Helical" evidence="4">
    <location>
        <begin position="187"/>
        <end position="210"/>
    </location>
</feature>
<dbReference type="EMBL" id="JAMWDU010000006">
    <property type="protein sequence ID" value="MCP8888511.1"/>
    <property type="molecule type" value="Genomic_DNA"/>
</dbReference>
<keyword evidence="7" id="KW-1185">Reference proteome</keyword>
<keyword evidence="4" id="KW-1133">Transmembrane helix</keyword>
<organism evidence="6 7">
    <name type="scientific">Devosia ureilytica</name>
    <dbReference type="NCBI Taxonomy" id="2952754"/>
    <lineage>
        <taxon>Bacteria</taxon>
        <taxon>Pseudomonadati</taxon>
        <taxon>Pseudomonadota</taxon>
        <taxon>Alphaproteobacteria</taxon>
        <taxon>Hyphomicrobiales</taxon>
        <taxon>Devosiaceae</taxon>
        <taxon>Devosia</taxon>
    </lineage>
</organism>
<evidence type="ECO:0000256" key="4">
    <source>
        <dbReference type="SAM" id="Phobius"/>
    </source>
</evidence>
<dbReference type="SUPFAM" id="SSF55073">
    <property type="entry name" value="Nucleotide cyclase"/>
    <property type="match status" value="1"/>
</dbReference>
<dbReference type="GO" id="GO:0005886">
    <property type="term" value="C:plasma membrane"/>
    <property type="evidence" value="ECO:0007669"/>
    <property type="project" value="TreeGrafter"/>
</dbReference>
<dbReference type="Proteomes" id="UP001060275">
    <property type="component" value="Unassembled WGS sequence"/>
</dbReference>
<evidence type="ECO:0000256" key="1">
    <source>
        <dbReference type="ARBA" id="ARBA00012528"/>
    </source>
</evidence>